<comment type="similarity">
    <text evidence="1">Belongs to the universal stress protein A family.</text>
</comment>
<organism evidence="3 4">
    <name type="scientific">Streptomyces flavotricini</name>
    <dbReference type="NCBI Taxonomy" id="66888"/>
    <lineage>
        <taxon>Bacteria</taxon>
        <taxon>Bacillati</taxon>
        <taxon>Actinomycetota</taxon>
        <taxon>Actinomycetes</taxon>
        <taxon>Kitasatosporales</taxon>
        <taxon>Streptomycetaceae</taxon>
        <taxon>Streptomyces</taxon>
    </lineage>
</organism>
<dbReference type="PANTHER" id="PTHR46268">
    <property type="entry name" value="STRESS RESPONSE PROTEIN NHAX"/>
    <property type="match status" value="1"/>
</dbReference>
<evidence type="ECO:0000313" key="4">
    <source>
        <dbReference type="Proteomes" id="UP001520654"/>
    </source>
</evidence>
<evidence type="ECO:0000259" key="2">
    <source>
        <dbReference type="Pfam" id="PF00582"/>
    </source>
</evidence>
<dbReference type="Gene3D" id="3.40.50.620">
    <property type="entry name" value="HUPs"/>
    <property type="match status" value="2"/>
</dbReference>
<feature type="domain" description="UspA" evidence="2">
    <location>
        <begin position="13"/>
        <end position="146"/>
    </location>
</feature>
<dbReference type="InterPro" id="IPR006016">
    <property type="entry name" value="UspA"/>
</dbReference>
<dbReference type="PRINTS" id="PR01438">
    <property type="entry name" value="UNVRSLSTRESS"/>
</dbReference>
<comment type="caution">
    <text evidence="3">The sequence shown here is derived from an EMBL/GenBank/DDBJ whole genome shotgun (WGS) entry which is preliminary data.</text>
</comment>
<reference evidence="3 4" key="1">
    <citation type="submission" date="2021-08" db="EMBL/GenBank/DDBJ databases">
        <title>Genomic Architecture of Streptomyces flavotricini NGL1 and Streptomyces erythrochromogenes HMS4 With Differential Plant Beneficial attributes and laccase production capabilities.</title>
        <authorList>
            <person name="Salwan R."/>
            <person name="Kaur R."/>
            <person name="Sharma V."/>
        </authorList>
    </citation>
    <scope>NUCLEOTIDE SEQUENCE [LARGE SCALE GENOMIC DNA]</scope>
    <source>
        <strain evidence="3 4">NGL1</strain>
    </source>
</reference>
<dbReference type="CDD" id="cd00293">
    <property type="entry name" value="USP-like"/>
    <property type="match status" value="1"/>
</dbReference>
<keyword evidence="4" id="KW-1185">Reference proteome</keyword>
<dbReference type="Proteomes" id="UP001520654">
    <property type="component" value="Unassembled WGS sequence"/>
</dbReference>
<evidence type="ECO:0000256" key="1">
    <source>
        <dbReference type="ARBA" id="ARBA00008791"/>
    </source>
</evidence>
<dbReference type="PANTHER" id="PTHR46268:SF6">
    <property type="entry name" value="UNIVERSAL STRESS PROTEIN UP12"/>
    <property type="match status" value="1"/>
</dbReference>
<dbReference type="InterPro" id="IPR014729">
    <property type="entry name" value="Rossmann-like_a/b/a_fold"/>
</dbReference>
<evidence type="ECO:0000313" key="3">
    <source>
        <dbReference type="EMBL" id="MCC0094109.1"/>
    </source>
</evidence>
<dbReference type="EMBL" id="JAINUL010000001">
    <property type="protein sequence ID" value="MCC0094109.1"/>
    <property type="molecule type" value="Genomic_DNA"/>
</dbReference>
<gene>
    <name evidence="3" type="ORF">K7B10_04750</name>
</gene>
<accession>A0ABS8E1E9</accession>
<dbReference type="InterPro" id="IPR006015">
    <property type="entry name" value="Universal_stress_UspA"/>
</dbReference>
<proteinExistence type="inferred from homology"/>
<feature type="domain" description="UspA" evidence="2">
    <location>
        <begin position="157"/>
        <end position="288"/>
    </location>
</feature>
<dbReference type="RefSeq" id="WP_229334695.1">
    <property type="nucleotide sequence ID" value="NZ_JAINUL010000001.1"/>
</dbReference>
<protein>
    <submittedName>
        <fullName evidence="3">Universal stress protein</fullName>
    </submittedName>
</protein>
<dbReference type="Pfam" id="PF00582">
    <property type="entry name" value="Usp"/>
    <property type="match status" value="2"/>
</dbReference>
<dbReference type="SUPFAM" id="SSF52402">
    <property type="entry name" value="Adenine nucleotide alpha hydrolases-like"/>
    <property type="match status" value="2"/>
</dbReference>
<name>A0ABS8E1E9_9ACTN</name>
<sequence length="303" mass="32244">MAFGRAHGPELGTVVAGVDGSRPAERAVFWAAAEAVRRDGTLHLVHGADTDSRMSYASVYAIERIRRAGRELLEEAAAKVAARHPGLHVSTELSPHEPVAGLHAAAADSDTIVVGSRGLGGFESLMLGSVGLKVAAGAKAPVVVVRGDEDTAGAGVVLAAIRDEHDVECARHAASEAELRRSSLRLLHVWNVLESVGESVTVLDDADEGVQVHVRRVTSVAHRIRDEFPALRVHVDTERSSSVAGALVEASRHADMVVMGGRRTPGYFGPTLGRATHSLLHHSHCPVELIPRHGRHDDEDQGW</sequence>